<dbReference type="Proteomes" id="UP000033874">
    <property type="component" value="Unassembled WGS sequence"/>
</dbReference>
<sequence>MTGIYGGYATQTELDDQYDVERVVPNIEKYLTYYVDGSAASREALKPQMRLSYGPTVAESLNLFPAQKPGKRPIFLFFHGGWWRSNPADLFDVIAMGPAAAGFVVANVNYALCPTVTITEIVRQARAAVAWIARNADRFDGDPDQIFVGGHSAGGHITGMLLLTDWVGDYGLAPDVVKGGLSISGLFDMAPFAHSWLQPALRLSGQEILNISPIRIVRECATPLIAAWGGAETTAFGIQSNDFLKAWAAKGNKGAPLEIPGKNHFDVLDGFETADGTLTKALLSLAST</sequence>
<keyword evidence="4" id="KW-1185">Reference proteome</keyword>
<name>A0A0M3AKU7_9SPHN</name>
<dbReference type="STRING" id="56193.YP76_20490"/>
<dbReference type="RefSeq" id="WP_046765558.1">
    <property type="nucleotide sequence ID" value="NZ_LBIC01000010.1"/>
</dbReference>
<organism evidence="3 4">
    <name type="scientific">Sphingobium chungbukense</name>
    <dbReference type="NCBI Taxonomy" id="56193"/>
    <lineage>
        <taxon>Bacteria</taxon>
        <taxon>Pseudomonadati</taxon>
        <taxon>Pseudomonadota</taxon>
        <taxon>Alphaproteobacteria</taxon>
        <taxon>Sphingomonadales</taxon>
        <taxon>Sphingomonadaceae</taxon>
        <taxon>Sphingobium</taxon>
    </lineage>
</organism>
<accession>A0A0M3AKU7</accession>
<proteinExistence type="predicted"/>
<keyword evidence="1" id="KW-0378">Hydrolase</keyword>
<dbReference type="InterPro" id="IPR049492">
    <property type="entry name" value="BD-FAE-like_dom"/>
</dbReference>
<dbReference type="InterPro" id="IPR029058">
    <property type="entry name" value="AB_hydrolase_fold"/>
</dbReference>
<evidence type="ECO:0000256" key="1">
    <source>
        <dbReference type="ARBA" id="ARBA00022801"/>
    </source>
</evidence>
<dbReference type="PANTHER" id="PTHR48081:SF33">
    <property type="entry name" value="KYNURENINE FORMAMIDASE"/>
    <property type="match status" value="1"/>
</dbReference>
<evidence type="ECO:0000259" key="2">
    <source>
        <dbReference type="Pfam" id="PF20434"/>
    </source>
</evidence>
<dbReference type="PATRIC" id="fig|56193.3.peg.4304"/>
<dbReference type="SUPFAM" id="SSF53474">
    <property type="entry name" value="alpha/beta-Hydrolases"/>
    <property type="match status" value="1"/>
</dbReference>
<dbReference type="InterPro" id="IPR050300">
    <property type="entry name" value="GDXG_lipolytic_enzyme"/>
</dbReference>
<reference evidence="3 4" key="1">
    <citation type="submission" date="2015-04" db="EMBL/GenBank/DDBJ databases">
        <title>Genome sequence of aromatic hydrocarbons-degrading Sphingobium chungbukense DJ77.</title>
        <authorList>
            <person name="Kim Y.-C."/>
            <person name="Chae J.-C."/>
        </authorList>
    </citation>
    <scope>NUCLEOTIDE SEQUENCE [LARGE SCALE GENOMIC DNA]</scope>
    <source>
        <strain evidence="3 4">DJ77</strain>
    </source>
</reference>
<gene>
    <name evidence="3" type="ORF">YP76_20490</name>
</gene>
<dbReference type="GO" id="GO:0016787">
    <property type="term" value="F:hydrolase activity"/>
    <property type="evidence" value="ECO:0007669"/>
    <property type="project" value="UniProtKB-KW"/>
</dbReference>
<dbReference type="PANTHER" id="PTHR48081">
    <property type="entry name" value="AB HYDROLASE SUPERFAMILY PROTEIN C4A8.06C"/>
    <property type="match status" value="1"/>
</dbReference>
<dbReference type="EMBL" id="LBIC01000010">
    <property type="protein sequence ID" value="KKW90475.1"/>
    <property type="molecule type" value="Genomic_DNA"/>
</dbReference>
<dbReference type="Gene3D" id="3.40.50.1820">
    <property type="entry name" value="alpha/beta hydrolase"/>
    <property type="match status" value="1"/>
</dbReference>
<protein>
    <recommendedName>
        <fullName evidence="2">BD-FAE-like domain-containing protein</fullName>
    </recommendedName>
</protein>
<dbReference type="AlphaFoldDB" id="A0A0M3AKU7"/>
<evidence type="ECO:0000313" key="3">
    <source>
        <dbReference type="EMBL" id="KKW90475.1"/>
    </source>
</evidence>
<feature type="domain" description="BD-FAE-like" evidence="2">
    <location>
        <begin position="64"/>
        <end position="163"/>
    </location>
</feature>
<evidence type="ECO:0000313" key="4">
    <source>
        <dbReference type="Proteomes" id="UP000033874"/>
    </source>
</evidence>
<comment type="caution">
    <text evidence="3">The sequence shown here is derived from an EMBL/GenBank/DDBJ whole genome shotgun (WGS) entry which is preliminary data.</text>
</comment>
<dbReference type="Pfam" id="PF20434">
    <property type="entry name" value="BD-FAE"/>
    <property type="match status" value="1"/>
</dbReference>